<feature type="transmembrane region" description="Helical" evidence="1">
    <location>
        <begin position="125"/>
        <end position="154"/>
    </location>
</feature>
<gene>
    <name evidence="2" type="ORF">OCH239_02190</name>
</gene>
<feature type="transmembrane region" description="Helical" evidence="1">
    <location>
        <begin position="281"/>
        <end position="300"/>
    </location>
</feature>
<dbReference type="Pfam" id="PF10129">
    <property type="entry name" value="OpgC_C"/>
    <property type="match status" value="1"/>
</dbReference>
<dbReference type="PANTHER" id="PTHR38592:SF3">
    <property type="entry name" value="BLL4819 PROTEIN"/>
    <property type="match status" value="1"/>
</dbReference>
<feature type="transmembrane region" description="Helical" evidence="1">
    <location>
        <begin position="12"/>
        <end position="29"/>
    </location>
</feature>
<keyword evidence="1" id="KW-0472">Membrane</keyword>
<feature type="transmembrane region" description="Helical" evidence="1">
    <location>
        <begin position="332"/>
        <end position="350"/>
    </location>
</feature>
<dbReference type="AlphaFoldDB" id="X7ELC8"/>
<dbReference type="STRING" id="1449350.OCH239_02190"/>
<evidence type="ECO:0000313" key="2">
    <source>
        <dbReference type="EMBL" id="ETX16737.1"/>
    </source>
</evidence>
<dbReference type="eggNOG" id="COG4645">
    <property type="taxonomic scope" value="Bacteria"/>
</dbReference>
<accession>X7ELC8</accession>
<evidence type="ECO:0000256" key="1">
    <source>
        <dbReference type="SAM" id="Phobius"/>
    </source>
</evidence>
<dbReference type="RefSeq" id="WP_037257895.1">
    <property type="nucleotide sequence ID" value="NZ_JALZ01000001.1"/>
</dbReference>
<dbReference type="Proteomes" id="UP000022447">
    <property type="component" value="Unassembled WGS sequence"/>
</dbReference>
<feature type="transmembrane region" description="Helical" evidence="1">
    <location>
        <begin position="362"/>
        <end position="379"/>
    </location>
</feature>
<dbReference type="PANTHER" id="PTHR38592">
    <property type="entry name" value="BLL4819 PROTEIN"/>
    <property type="match status" value="1"/>
</dbReference>
<dbReference type="PIRSF" id="PIRSF028704">
    <property type="entry name" value="UPC028704"/>
    <property type="match status" value="1"/>
</dbReference>
<keyword evidence="1" id="KW-0812">Transmembrane</keyword>
<name>X7ELC8_9RHOB</name>
<dbReference type="OrthoDB" id="9775975at2"/>
<sequence length="413" mass="45849">MRLTLLDGFRGYFLLFMMIAHTTGQFRSIPGQYNHHALGFVEDAQGFVFISGFVVGLVYTKLLMKKGMQGMRSGVLKRIKTIYTYQAGMIVGFAAAALLLAQWGMYPNVLRQYVEEPVVFTLASLGLVTGSMHLGILALYIWMMLLTPFVLWAFREGHAKWVFALSAASWIFAQTGMPDAAQGPIEGALRSTGHGINIGIYFNVFAWQVIYFGALYLGFVFATDRFDPAWMKTRLARHAFWAALGGMVAFALFDRSIHLGWLPENIRPMVWDALDRGNMDAVYLTNFALDLYVVSWLLMVGRESGNRALEAVGNAIAWVFSRKPLVFLGQHSLQVFTAHVVVVYLIMWLMEGHRAGPLVSNIAVLASILPLYAVAWIHARSVAAKKAKRDVSATRGAPDLKISPTVEPATAGR</sequence>
<evidence type="ECO:0008006" key="4">
    <source>
        <dbReference type="Google" id="ProtNLM"/>
    </source>
</evidence>
<feature type="transmembrane region" description="Helical" evidence="1">
    <location>
        <begin position="83"/>
        <end position="105"/>
    </location>
</feature>
<feature type="transmembrane region" description="Helical" evidence="1">
    <location>
        <begin position="44"/>
        <end position="62"/>
    </location>
</feature>
<organism evidence="2 3">
    <name type="scientific">Roseivivax halodurans JCM 10272</name>
    <dbReference type="NCBI Taxonomy" id="1449350"/>
    <lineage>
        <taxon>Bacteria</taxon>
        <taxon>Pseudomonadati</taxon>
        <taxon>Pseudomonadota</taxon>
        <taxon>Alphaproteobacteria</taxon>
        <taxon>Rhodobacterales</taxon>
        <taxon>Roseobacteraceae</taxon>
        <taxon>Roseivivax</taxon>
    </lineage>
</organism>
<keyword evidence="3" id="KW-1185">Reference proteome</keyword>
<feature type="transmembrane region" description="Helical" evidence="1">
    <location>
        <begin position="161"/>
        <end position="178"/>
    </location>
</feature>
<feature type="transmembrane region" description="Helical" evidence="1">
    <location>
        <begin position="198"/>
        <end position="219"/>
    </location>
</feature>
<dbReference type="InterPro" id="IPR014550">
    <property type="entry name" value="UCP028704_OpgC"/>
</dbReference>
<feature type="transmembrane region" description="Helical" evidence="1">
    <location>
        <begin position="240"/>
        <end position="261"/>
    </location>
</feature>
<comment type="caution">
    <text evidence="2">The sequence shown here is derived from an EMBL/GenBank/DDBJ whole genome shotgun (WGS) entry which is preliminary data.</text>
</comment>
<dbReference type="EMBL" id="JALZ01000001">
    <property type="protein sequence ID" value="ETX16737.1"/>
    <property type="molecule type" value="Genomic_DNA"/>
</dbReference>
<keyword evidence="1" id="KW-1133">Transmembrane helix</keyword>
<protein>
    <recommendedName>
        <fullName evidence="4">OpgC protein</fullName>
    </recommendedName>
</protein>
<proteinExistence type="predicted"/>
<reference evidence="2 3" key="1">
    <citation type="submission" date="2014-01" db="EMBL/GenBank/DDBJ databases">
        <title>Roseivivax halodurans JCM 10272 Genome Sequencing.</title>
        <authorList>
            <person name="Lai Q."/>
            <person name="Li G."/>
            <person name="Shao Z."/>
        </authorList>
    </citation>
    <scope>NUCLEOTIDE SEQUENCE [LARGE SCALE GENOMIC DNA]</scope>
    <source>
        <strain evidence="2 3">JCM 10272</strain>
    </source>
</reference>
<evidence type="ECO:0000313" key="3">
    <source>
        <dbReference type="Proteomes" id="UP000022447"/>
    </source>
</evidence>